<dbReference type="InterPro" id="IPR001029">
    <property type="entry name" value="Flagellin_N"/>
</dbReference>
<dbReference type="Gene3D" id="2.30.220.10">
    <property type="entry name" value="f41 fragment of flagellin, C-terminal domain"/>
    <property type="match status" value="1"/>
</dbReference>
<dbReference type="SUPFAM" id="SSF64518">
    <property type="entry name" value="Phase 1 flagellin"/>
    <property type="match status" value="1"/>
</dbReference>
<organism evidence="7 8">
    <name type="scientific">Marinomonas phaeophyticola</name>
    <dbReference type="NCBI Taxonomy" id="3004091"/>
    <lineage>
        <taxon>Bacteria</taxon>
        <taxon>Pseudomonadati</taxon>
        <taxon>Pseudomonadota</taxon>
        <taxon>Gammaproteobacteria</taxon>
        <taxon>Oceanospirillales</taxon>
        <taxon>Oceanospirillaceae</taxon>
        <taxon>Marinomonas</taxon>
    </lineage>
</organism>
<dbReference type="Pfam" id="PF00669">
    <property type="entry name" value="Flagellin_N"/>
    <property type="match status" value="1"/>
</dbReference>
<feature type="domain" description="Flagellin C-terminal" evidence="6">
    <location>
        <begin position="238"/>
        <end position="321"/>
    </location>
</feature>
<dbReference type="InterPro" id="IPR046358">
    <property type="entry name" value="Flagellin_C"/>
</dbReference>
<dbReference type="Gene3D" id="6.10.10.10">
    <property type="entry name" value="Flagellar export chaperone, C-terminal domain"/>
    <property type="match status" value="1"/>
</dbReference>
<comment type="similarity">
    <text evidence="1 4">Belongs to the bacterial flagellin family.</text>
</comment>
<keyword evidence="3 4" id="KW-0975">Bacterial flagellum</keyword>
<dbReference type="Pfam" id="PF00700">
    <property type="entry name" value="Flagellin_C"/>
    <property type="match status" value="1"/>
</dbReference>
<evidence type="ECO:0000313" key="7">
    <source>
        <dbReference type="EMBL" id="MCZ2721207.1"/>
    </source>
</evidence>
<dbReference type="InterPro" id="IPR001492">
    <property type="entry name" value="Flagellin"/>
</dbReference>
<gene>
    <name evidence="7" type="ORF">O1D97_05970</name>
</gene>
<sequence length="322" mass="33850">MALYVNSNVSSLNAQRQLSNSSNSLDTSFERLSSGMRINSAKDDAAGLQISNRLTSQVNGLNQGNRNANDGISLAQTAEGALDEVTSMFQRIRTLAQQASNGSNTDEDRLALQEEIRSLSSEVNRVAEDTTFGGQNLLDGTYDAQFQVGADAVQTISFSMQNVGGSATGSMSANKGFTLSGIAGVASNVTGKGLTTLAAGVSEIAGSAIGATSDFATKFIATNISVSTQTNAQYILAGMDSLIAVVDKKRAELGAVQNRFQSTIRNQSNISENLSAARSRIQDTDFAQETANLTKMQILQQASQTILSQANQRPQAALSLLG</sequence>
<protein>
    <recommendedName>
        <fullName evidence="4">Flagellin</fullName>
    </recommendedName>
</protein>
<comment type="function">
    <text evidence="4">Flagellin is the subunit protein which polymerizes to form the filaments of bacterial flagella.</text>
</comment>
<dbReference type="InterPro" id="IPR042187">
    <property type="entry name" value="Flagellin_C_sub2"/>
</dbReference>
<keyword evidence="8" id="KW-1185">Reference proteome</keyword>
<reference evidence="7" key="1">
    <citation type="submission" date="2022-12" db="EMBL/GenBank/DDBJ databases">
        <title>Marinomonas 15G1-11 sp. nov, isolated from marine algae.</title>
        <authorList>
            <person name="Butt M."/>
            <person name="Choi D.G."/>
            <person name="Kim J.M."/>
            <person name="Lee J.K."/>
            <person name="Baek J.H."/>
            <person name="Jeon C.O."/>
        </authorList>
    </citation>
    <scope>NUCLEOTIDE SEQUENCE</scope>
    <source>
        <strain evidence="7">15G1-11</strain>
    </source>
</reference>
<evidence type="ECO:0000256" key="2">
    <source>
        <dbReference type="ARBA" id="ARBA00022525"/>
    </source>
</evidence>
<dbReference type="PANTHER" id="PTHR42792">
    <property type="entry name" value="FLAGELLIN"/>
    <property type="match status" value="1"/>
</dbReference>
<dbReference type="Proteomes" id="UP001149719">
    <property type="component" value="Unassembled WGS sequence"/>
</dbReference>
<comment type="subcellular location">
    <subcellularLocation>
        <location evidence="4">Secreted</location>
    </subcellularLocation>
    <subcellularLocation>
        <location evidence="4">Bacterial flagellum</location>
    </subcellularLocation>
</comment>
<keyword evidence="7" id="KW-0966">Cell projection</keyword>
<keyword evidence="7" id="KW-0969">Cilium</keyword>
<comment type="caution">
    <text evidence="7">The sequence shown here is derived from an EMBL/GenBank/DDBJ whole genome shotgun (WGS) entry which is preliminary data.</text>
</comment>
<dbReference type="RefSeq" id="WP_269123779.1">
    <property type="nucleotide sequence ID" value="NZ_JAPUBN010000011.1"/>
</dbReference>
<evidence type="ECO:0000313" key="8">
    <source>
        <dbReference type="Proteomes" id="UP001149719"/>
    </source>
</evidence>
<accession>A0ABT4JS78</accession>
<evidence type="ECO:0000259" key="5">
    <source>
        <dbReference type="Pfam" id="PF00669"/>
    </source>
</evidence>
<keyword evidence="2 4" id="KW-0964">Secreted</keyword>
<evidence type="ECO:0000256" key="1">
    <source>
        <dbReference type="ARBA" id="ARBA00005709"/>
    </source>
</evidence>
<evidence type="ECO:0000256" key="3">
    <source>
        <dbReference type="ARBA" id="ARBA00023143"/>
    </source>
</evidence>
<dbReference type="Gene3D" id="6.10.280.190">
    <property type="match status" value="1"/>
</dbReference>
<dbReference type="Gene3D" id="1.20.1330.10">
    <property type="entry name" value="f41 fragment of flagellin, N-terminal domain"/>
    <property type="match status" value="1"/>
</dbReference>
<dbReference type="PANTHER" id="PTHR42792:SF2">
    <property type="entry name" value="FLAGELLIN"/>
    <property type="match status" value="1"/>
</dbReference>
<dbReference type="Gene3D" id="2.170.280.10">
    <property type="entry name" value="f41 fragment of flagellin, middle domain"/>
    <property type="match status" value="1"/>
</dbReference>
<evidence type="ECO:0000259" key="6">
    <source>
        <dbReference type="Pfam" id="PF00700"/>
    </source>
</evidence>
<keyword evidence="7" id="KW-0282">Flagellum</keyword>
<dbReference type="PRINTS" id="PR00207">
    <property type="entry name" value="FLAGELLIN"/>
</dbReference>
<dbReference type="EMBL" id="JAPUBN010000011">
    <property type="protein sequence ID" value="MCZ2721207.1"/>
    <property type="molecule type" value="Genomic_DNA"/>
</dbReference>
<feature type="domain" description="Flagellin N-terminal" evidence="5">
    <location>
        <begin position="5"/>
        <end position="142"/>
    </location>
</feature>
<evidence type="ECO:0000256" key="4">
    <source>
        <dbReference type="RuleBase" id="RU362073"/>
    </source>
</evidence>
<name>A0ABT4JS78_9GAMM</name>
<proteinExistence type="inferred from homology"/>